<feature type="region of interest" description="Disordered" evidence="1">
    <location>
        <begin position="203"/>
        <end position="275"/>
    </location>
</feature>
<dbReference type="OrthoDB" id="505641at2"/>
<feature type="chain" id="PRO_5022041107" description="DUF4082 domain-containing protein" evidence="2">
    <location>
        <begin position="41"/>
        <end position="542"/>
    </location>
</feature>
<dbReference type="SUPFAM" id="SSF51126">
    <property type="entry name" value="Pectin lyase-like"/>
    <property type="match status" value="1"/>
</dbReference>
<dbReference type="InterPro" id="IPR011050">
    <property type="entry name" value="Pectin_lyase_fold/virulence"/>
</dbReference>
<dbReference type="InterPro" id="IPR025141">
    <property type="entry name" value="DUF4082"/>
</dbReference>
<gene>
    <name evidence="4" type="ORF">MAE01_14250</name>
</gene>
<organism evidence="4 5">
    <name type="scientific">Microbacterium aerolatum</name>
    <dbReference type="NCBI Taxonomy" id="153731"/>
    <lineage>
        <taxon>Bacteria</taxon>
        <taxon>Bacillati</taxon>
        <taxon>Actinomycetota</taxon>
        <taxon>Actinomycetes</taxon>
        <taxon>Micrococcales</taxon>
        <taxon>Microbacteriaceae</taxon>
        <taxon>Microbacterium</taxon>
    </lineage>
</organism>
<feature type="signal peptide" evidence="2">
    <location>
        <begin position="1"/>
        <end position="40"/>
    </location>
</feature>
<evidence type="ECO:0000313" key="5">
    <source>
        <dbReference type="Proteomes" id="UP000321225"/>
    </source>
</evidence>
<protein>
    <recommendedName>
        <fullName evidence="3">DUF4082 domain-containing protein</fullName>
    </recommendedName>
</protein>
<proteinExistence type="predicted"/>
<reference evidence="4 5" key="1">
    <citation type="submission" date="2019-07" db="EMBL/GenBank/DDBJ databases">
        <title>Whole genome shotgun sequence of Microbacterium aerolatum NBRC 103071.</title>
        <authorList>
            <person name="Hosoyama A."/>
            <person name="Uohara A."/>
            <person name="Ohji S."/>
            <person name="Ichikawa N."/>
        </authorList>
    </citation>
    <scope>NUCLEOTIDE SEQUENCE [LARGE SCALE GENOMIC DNA]</scope>
    <source>
        <strain evidence="4 5">NBRC 103071</strain>
    </source>
</reference>
<evidence type="ECO:0000259" key="3">
    <source>
        <dbReference type="Pfam" id="PF13313"/>
    </source>
</evidence>
<evidence type="ECO:0000313" key="4">
    <source>
        <dbReference type="EMBL" id="GEK86249.1"/>
    </source>
</evidence>
<dbReference type="Pfam" id="PF13313">
    <property type="entry name" value="DUF4082"/>
    <property type="match status" value="1"/>
</dbReference>
<dbReference type="RefSeq" id="WP_147038874.1">
    <property type="nucleotide sequence ID" value="NZ_BJUW01000005.1"/>
</dbReference>
<keyword evidence="5" id="KW-1185">Reference proteome</keyword>
<feature type="compositionally biased region" description="Pro residues" evidence="1">
    <location>
        <begin position="210"/>
        <end position="264"/>
    </location>
</feature>
<feature type="domain" description="DUF4082" evidence="3">
    <location>
        <begin position="55"/>
        <end position="194"/>
    </location>
</feature>
<dbReference type="Proteomes" id="UP000321225">
    <property type="component" value="Unassembled WGS sequence"/>
</dbReference>
<dbReference type="EMBL" id="BJUW01000005">
    <property type="protein sequence ID" value="GEK86249.1"/>
    <property type="molecule type" value="Genomic_DNA"/>
</dbReference>
<accession>A0A511ADN5</accession>
<dbReference type="AlphaFoldDB" id="A0A511ADN5"/>
<keyword evidence="2" id="KW-0732">Signal</keyword>
<name>A0A511ADN5_9MICO</name>
<comment type="caution">
    <text evidence="4">The sequence shown here is derived from an EMBL/GenBank/DDBJ whole genome shotgun (WGS) entry which is preliminary data.</text>
</comment>
<sequence length="542" mass="56141">MFNFPLRKNSGARRPRARLSLALAAAGIIAVAGLAAPAGAVPAPTGVGMLSDTLKPKTAADSDRAAVELGIRFSPKTSGKVTALQYYQGAKTGGVTSATLWSTNGKVLSRVTFPATSKVGWRTVPLAKPVALTAGASYVASYHAPKGGYPVTERGFTSTKVTNGFTTTAHAGVYRYGKTGKVPEYTWQGSNYMVDVVFTPSSGTAKPGVVPKPTPTTAPKPTPTTAPKPTPTTAPKPTPTAAPTTAPKPTPAPTVSPTPTPTTPPATQAPSDPKGIIVQGRSFPSAATTGVPEGTALSTYTGPCTIQTDNVVIDKKIINCDMRVLAQNLKITNSVINGHIYSDPDFYNGSYSMTDSEIRMPQSAGTGAGDVNFVLTRVEVTGGSRSVNCAANCTVQDSYLHGQYTDKRGIDHESAIRMGSNSTIRHNTITCDAAPVPPDAGCSAALTGYGDFAIVQKNTIDNNLIDGGPDGSMGYCAYGGSTTGKPYSAGVNNIKFTNNIFMRGPSGKCGIWGPIVAFDSNAPGNVWTNNIWDDGKAVAPAN</sequence>
<evidence type="ECO:0000256" key="1">
    <source>
        <dbReference type="SAM" id="MobiDB-lite"/>
    </source>
</evidence>
<evidence type="ECO:0000256" key="2">
    <source>
        <dbReference type="SAM" id="SignalP"/>
    </source>
</evidence>